<evidence type="ECO:0000256" key="1">
    <source>
        <dbReference type="SAM" id="Coils"/>
    </source>
</evidence>
<evidence type="ECO:0000313" key="4">
    <source>
        <dbReference type="EMBL" id="KAG5844374.1"/>
    </source>
</evidence>
<organism evidence="4 5">
    <name type="scientific">Anguilla anguilla</name>
    <name type="common">European freshwater eel</name>
    <name type="synonym">Muraena anguilla</name>
    <dbReference type="NCBI Taxonomy" id="7936"/>
    <lineage>
        <taxon>Eukaryota</taxon>
        <taxon>Metazoa</taxon>
        <taxon>Chordata</taxon>
        <taxon>Craniata</taxon>
        <taxon>Vertebrata</taxon>
        <taxon>Euteleostomi</taxon>
        <taxon>Actinopterygii</taxon>
        <taxon>Neopterygii</taxon>
        <taxon>Teleostei</taxon>
        <taxon>Anguilliformes</taxon>
        <taxon>Anguillidae</taxon>
        <taxon>Anguilla</taxon>
    </lineage>
</organism>
<dbReference type="InterPro" id="IPR057950">
    <property type="entry name" value="RIMB1/RIM3A-C-like_N"/>
</dbReference>
<sequence>MCRRSGSFVDSQLSTVKLVILLSAAKPSPRGIGNGTDYGYLVRQNSELLRALDELEKTCAALKEENGLLRKSSSPETEEKVKRLKRKNAELAVIAKRLEDRARKLQEANLKVVNAPVPMKVGAVEQYKRAFARQRARDLAQHADTLLSKDKEIAALQQECRELQARLGTGKGSPSPSGVPEFERLLRESQKEVLRLQRQLSVSSCREPSVARSDKEKAAPETPSPAVDEAPARSEEARGEEEEKEEQGAPVSPEPAVCLPNADQSEEQRLQLLESELCKKRKECENLEHEVRKRQKRCLDLESRLGDPQGRNELRRPTGAACSTLKRWIFIFVCGPNHLPVVTDTNSPPPTPKSPHPQVQVENEVLRDDLSDVTAQRNSVLEENQRLRAKLENLEQVLKHMREVAERRQQLELEHEQALAILKFKQDEIKRLQRAQFFAKREHEGVVQMLESKVRDLEEKCRSQSEQFGLLSQELERFRLQTGKMDTGSSSALPNPGLSHLTNGIGLGGERESLSSWDLISLGDIAFWSLEGSDGPFCDLSLQGIHCG</sequence>
<dbReference type="EMBL" id="JAFIRN010000008">
    <property type="protein sequence ID" value="KAG5844374.1"/>
    <property type="molecule type" value="Genomic_DNA"/>
</dbReference>
<feature type="region of interest" description="Disordered" evidence="2">
    <location>
        <begin position="205"/>
        <end position="259"/>
    </location>
</feature>
<dbReference type="AlphaFoldDB" id="A0A9D3M9H2"/>
<reference evidence="4" key="1">
    <citation type="submission" date="2021-01" db="EMBL/GenBank/DDBJ databases">
        <title>A chromosome-scale assembly of European eel, Anguilla anguilla.</title>
        <authorList>
            <person name="Henkel C."/>
            <person name="Jong-Raadsen S.A."/>
            <person name="Dufour S."/>
            <person name="Weltzien F.-A."/>
            <person name="Palstra A.P."/>
            <person name="Pelster B."/>
            <person name="Spaink H.P."/>
            <person name="Van Den Thillart G.E."/>
            <person name="Jansen H."/>
            <person name="Zahm M."/>
            <person name="Klopp C."/>
            <person name="Cedric C."/>
            <person name="Louis A."/>
            <person name="Berthelot C."/>
            <person name="Parey E."/>
            <person name="Roest Crollius H."/>
            <person name="Montfort J."/>
            <person name="Robinson-Rechavi M."/>
            <person name="Bucao C."/>
            <person name="Bouchez O."/>
            <person name="Gislard M."/>
            <person name="Lluch J."/>
            <person name="Milhes M."/>
            <person name="Lampietro C."/>
            <person name="Lopez Roques C."/>
            <person name="Donnadieu C."/>
            <person name="Braasch I."/>
            <person name="Desvignes T."/>
            <person name="Postlethwait J."/>
            <person name="Bobe J."/>
            <person name="Guiguen Y."/>
            <person name="Dirks R."/>
        </authorList>
    </citation>
    <scope>NUCLEOTIDE SEQUENCE</scope>
    <source>
        <strain evidence="4">Tag_6206</strain>
        <tissue evidence="4">Liver</tissue>
    </source>
</reference>
<accession>A0A9D3M9H2</accession>
<gene>
    <name evidence="4" type="ORF">ANANG_G00161830</name>
</gene>
<feature type="coiled-coil region" evidence="1">
    <location>
        <begin position="45"/>
        <end position="115"/>
    </location>
</feature>
<evidence type="ECO:0000313" key="5">
    <source>
        <dbReference type="Proteomes" id="UP001044222"/>
    </source>
</evidence>
<evidence type="ECO:0000256" key="2">
    <source>
        <dbReference type="SAM" id="MobiDB-lite"/>
    </source>
</evidence>
<dbReference type="Pfam" id="PF25566">
    <property type="entry name" value="RIMB1_N"/>
    <property type="match status" value="1"/>
</dbReference>
<feature type="coiled-coil region" evidence="1">
    <location>
        <begin position="370"/>
        <end position="467"/>
    </location>
</feature>
<proteinExistence type="predicted"/>
<protein>
    <recommendedName>
        <fullName evidence="3">RIMB1/RIM3A-C-like N-terminal domain-containing protein</fullName>
    </recommendedName>
</protein>
<keyword evidence="5" id="KW-1185">Reference proteome</keyword>
<dbReference type="PANTHER" id="PTHR14234:SF20">
    <property type="entry name" value="PERIPHERAL-TYPE BENZODIAZEPINE RECEPTOR-ASSOCIATED PROTEIN 1"/>
    <property type="match status" value="1"/>
</dbReference>
<name>A0A9D3M9H2_ANGAN</name>
<feature type="coiled-coil region" evidence="1">
    <location>
        <begin position="270"/>
        <end position="304"/>
    </location>
</feature>
<comment type="caution">
    <text evidence="4">The sequence shown here is derived from an EMBL/GenBank/DDBJ whole genome shotgun (WGS) entry which is preliminary data.</text>
</comment>
<evidence type="ECO:0000259" key="3">
    <source>
        <dbReference type="Pfam" id="PF25566"/>
    </source>
</evidence>
<dbReference type="Proteomes" id="UP001044222">
    <property type="component" value="Chromosome 8"/>
</dbReference>
<dbReference type="PANTHER" id="PTHR14234">
    <property type="entry name" value="RIM BINDING PROTEIN-RELATED"/>
    <property type="match status" value="1"/>
</dbReference>
<feature type="domain" description="RIMB1/RIM3A-C-like N-terminal" evidence="3">
    <location>
        <begin position="41"/>
        <end position="167"/>
    </location>
</feature>
<feature type="coiled-coil region" evidence="1">
    <location>
        <begin position="139"/>
        <end position="199"/>
    </location>
</feature>
<dbReference type="InterPro" id="IPR040325">
    <property type="entry name" value="RIMBP1/2/3"/>
</dbReference>
<keyword evidence="1" id="KW-0175">Coiled coil</keyword>